<dbReference type="Gene3D" id="3.30.465.10">
    <property type="match status" value="1"/>
</dbReference>
<proteinExistence type="inferred from homology"/>
<dbReference type="Gene3D" id="3.30.43.10">
    <property type="entry name" value="Uridine Diphospho-n-acetylenolpyruvylglucosamine Reductase, domain 2"/>
    <property type="match status" value="1"/>
</dbReference>
<comment type="function">
    <text evidence="2 16">Cell wall formation.</text>
</comment>
<dbReference type="GO" id="GO:0009252">
    <property type="term" value="P:peptidoglycan biosynthetic process"/>
    <property type="evidence" value="ECO:0007669"/>
    <property type="project" value="UniProtKB-UniRule"/>
</dbReference>
<dbReference type="OrthoDB" id="9804753at2"/>
<evidence type="ECO:0000256" key="12">
    <source>
        <dbReference type="ARBA" id="ARBA00023002"/>
    </source>
</evidence>
<keyword evidence="12 16" id="KW-0560">Oxidoreductase</keyword>
<dbReference type="GO" id="GO:0051301">
    <property type="term" value="P:cell division"/>
    <property type="evidence" value="ECO:0007669"/>
    <property type="project" value="UniProtKB-KW"/>
</dbReference>
<dbReference type="GO" id="GO:0005829">
    <property type="term" value="C:cytosol"/>
    <property type="evidence" value="ECO:0007669"/>
    <property type="project" value="TreeGrafter"/>
</dbReference>
<evidence type="ECO:0000256" key="11">
    <source>
        <dbReference type="ARBA" id="ARBA00022984"/>
    </source>
</evidence>
<comment type="subcellular location">
    <subcellularLocation>
        <location evidence="3 16">Cytoplasm</location>
    </subcellularLocation>
</comment>
<dbReference type="InterPro" id="IPR036635">
    <property type="entry name" value="MurB_C_sf"/>
</dbReference>
<dbReference type="PANTHER" id="PTHR21071:SF4">
    <property type="entry name" value="UDP-N-ACETYLENOLPYRUVOYLGLUCOSAMINE REDUCTASE"/>
    <property type="match status" value="1"/>
</dbReference>
<dbReference type="NCBIfam" id="TIGR00179">
    <property type="entry name" value="murB"/>
    <property type="match status" value="1"/>
</dbReference>
<dbReference type="PROSITE" id="PS51387">
    <property type="entry name" value="FAD_PCMH"/>
    <property type="match status" value="1"/>
</dbReference>
<keyword evidence="7 16" id="KW-0285">Flavoprotein</keyword>
<dbReference type="Pfam" id="PF01565">
    <property type="entry name" value="FAD_binding_4"/>
    <property type="match status" value="1"/>
</dbReference>
<comment type="similarity">
    <text evidence="16">Belongs to the MurB family.</text>
</comment>
<keyword evidence="13 16" id="KW-0131">Cell cycle</keyword>
<dbReference type="NCBIfam" id="NF010480">
    <property type="entry name" value="PRK13905.1"/>
    <property type="match status" value="1"/>
</dbReference>
<dbReference type="AlphaFoldDB" id="A0A410PUE8"/>
<keyword evidence="19" id="KW-1185">Reference proteome</keyword>
<dbReference type="InterPro" id="IPR003170">
    <property type="entry name" value="MurB"/>
</dbReference>
<feature type="active site" evidence="16">
    <location>
        <position position="304"/>
    </location>
</feature>
<evidence type="ECO:0000256" key="15">
    <source>
        <dbReference type="ARBA" id="ARBA00048914"/>
    </source>
</evidence>
<keyword evidence="10 16" id="KW-0133">Cell shape</keyword>
<evidence type="ECO:0000256" key="10">
    <source>
        <dbReference type="ARBA" id="ARBA00022960"/>
    </source>
</evidence>
<dbReference type="InterPro" id="IPR006094">
    <property type="entry name" value="Oxid_FAD_bind_N"/>
</dbReference>
<evidence type="ECO:0000256" key="9">
    <source>
        <dbReference type="ARBA" id="ARBA00022857"/>
    </source>
</evidence>
<dbReference type="KEGG" id="amij:EQM06_04525"/>
<dbReference type="SUPFAM" id="SSF56176">
    <property type="entry name" value="FAD-binding/transporter-associated domain-like"/>
    <property type="match status" value="1"/>
</dbReference>
<dbReference type="SUPFAM" id="SSF56194">
    <property type="entry name" value="Uridine diphospho-N-Acetylenolpyruvylglucosamine reductase, MurB, C-terminal domain"/>
    <property type="match status" value="1"/>
</dbReference>
<dbReference type="Pfam" id="PF02873">
    <property type="entry name" value="MurB_C"/>
    <property type="match status" value="1"/>
</dbReference>
<sequence>MESEKQIDIESLCLKMKEFLAFENIKTNVSMSEYTSFRAGGKAAAMAVVETIPELRRLLNLLTQEKVPHIILGSGSNILVKDGGYNGIVIKLGRSFHTVQAEENVITAFAGAKISAAAKEAMEHGLSGMEFASGIPGSIGGGVFMNAGAYDGEMKDIILSVRAITSDGTREYSLSGEDLMLGYRSSVFQKNGDIIICAEFQLEKKDKEMISARMKDLMERRNRKQPVNLPSAGSFFKRPEGYFAGKLIQDSGLKGLSVGGAQVSPLHAGFIVNNGNATATDILKLMRLIQNTVFEKFGVRLEPEVRILGD</sequence>
<evidence type="ECO:0000256" key="2">
    <source>
        <dbReference type="ARBA" id="ARBA00003921"/>
    </source>
</evidence>
<evidence type="ECO:0000313" key="18">
    <source>
        <dbReference type="EMBL" id="QAT42544.1"/>
    </source>
</evidence>
<dbReference type="Gene3D" id="3.90.78.10">
    <property type="entry name" value="UDP-N-acetylenolpyruvoylglucosamine reductase, C-terminal domain"/>
    <property type="match status" value="1"/>
</dbReference>
<dbReference type="GO" id="GO:0071555">
    <property type="term" value="P:cell wall organization"/>
    <property type="evidence" value="ECO:0007669"/>
    <property type="project" value="UniProtKB-KW"/>
</dbReference>
<dbReference type="GO" id="GO:0071949">
    <property type="term" value="F:FAD binding"/>
    <property type="evidence" value="ECO:0007669"/>
    <property type="project" value="InterPro"/>
</dbReference>
<dbReference type="GO" id="GO:0008360">
    <property type="term" value="P:regulation of cell shape"/>
    <property type="evidence" value="ECO:0007669"/>
    <property type="project" value="UniProtKB-KW"/>
</dbReference>
<dbReference type="InterPro" id="IPR016166">
    <property type="entry name" value="FAD-bd_PCMH"/>
</dbReference>
<keyword evidence="14 16" id="KW-0961">Cell wall biogenesis/degradation</keyword>
<dbReference type="EC" id="1.3.1.98" evidence="16"/>
<evidence type="ECO:0000256" key="13">
    <source>
        <dbReference type="ARBA" id="ARBA00023306"/>
    </source>
</evidence>
<evidence type="ECO:0000313" key="19">
    <source>
        <dbReference type="Proteomes" id="UP000287601"/>
    </source>
</evidence>
<evidence type="ECO:0000256" key="8">
    <source>
        <dbReference type="ARBA" id="ARBA00022827"/>
    </source>
</evidence>
<dbReference type="RefSeq" id="WP_128745194.1">
    <property type="nucleotide sequence ID" value="NZ_CP035281.1"/>
</dbReference>
<feature type="active site" evidence="16">
    <location>
        <position position="184"/>
    </location>
</feature>
<evidence type="ECO:0000256" key="1">
    <source>
        <dbReference type="ARBA" id="ARBA00001974"/>
    </source>
</evidence>
<dbReference type="EMBL" id="CP035281">
    <property type="protein sequence ID" value="QAT42544.1"/>
    <property type="molecule type" value="Genomic_DNA"/>
</dbReference>
<keyword evidence="9 16" id="KW-0521">NADP</keyword>
<comment type="cofactor">
    <cofactor evidence="1 16">
        <name>FAD</name>
        <dbReference type="ChEBI" id="CHEBI:57692"/>
    </cofactor>
</comment>
<dbReference type="HAMAP" id="MF_00037">
    <property type="entry name" value="MurB"/>
    <property type="match status" value="1"/>
</dbReference>
<evidence type="ECO:0000256" key="14">
    <source>
        <dbReference type="ARBA" id="ARBA00023316"/>
    </source>
</evidence>
<feature type="active site" description="Proton donor" evidence="16">
    <location>
        <position position="234"/>
    </location>
</feature>
<evidence type="ECO:0000256" key="16">
    <source>
        <dbReference type="HAMAP-Rule" id="MF_00037"/>
    </source>
</evidence>
<name>A0A410PUE8_9FIRM</name>
<organism evidence="18 19">
    <name type="scientific">Aminipila luticellarii</name>
    <dbReference type="NCBI Taxonomy" id="2507160"/>
    <lineage>
        <taxon>Bacteria</taxon>
        <taxon>Bacillati</taxon>
        <taxon>Bacillota</taxon>
        <taxon>Clostridia</taxon>
        <taxon>Peptostreptococcales</taxon>
        <taxon>Anaerovoracaceae</taxon>
        <taxon>Aminipila</taxon>
    </lineage>
</organism>
<gene>
    <name evidence="16 18" type="primary">murB</name>
    <name evidence="18" type="ORF">EQM06_04525</name>
</gene>
<evidence type="ECO:0000256" key="5">
    <source>
        <dbReference type="ARBA" id="ARBA00022490"/>
    </source>
</evidence>
<reference evidence="18 19" key="1">
    <citation type="submission" date="2019-01" db="EMBL/GenBank/DDBJ databases">
        <title>Draft genomes of a novel of Aminipila strains.</title>
        <authorList>
            <person name="Ma S."/>
        </authorList>
    </citation>
    <scope>NUCLEOTIDE SEQUENCE [LARGE SCALE GENOMIC DNA]</scope>
    <source>
        <strain evidence="19">JN-39</strain>
    </source>
</reference>
<dbReference type="PANTHER" id="PTHR21071">
    <property type="entry name" value="UDP-N-ACETYLENOLPYRUVOYLGLUCOSAMINE REDUCTASE"/>
    <property type="match status" value="1"/>
</dbReference>
<keyword evidence="6 16" id="KW-0132">Cell division</keyword>
<comment type="pathway">
    <text evidence="4 16">Cell wall biogenesis; peptidoglycan biosynthesis.</text>
</comment>
<dbReference type="InterPro" id="IPR016167">
    <property type="entry name" value="FAD-bd_PCMH_sub1"/>
</dbReference>
<dbReference type="UniPathway" id="UPA00219"/>
<dbReference type="InterPro" id="IPR011601">
    <property type="entry name" value="MurB_C"/>
</dbReference>
<evidence type="ECO:0000256" key="6">
    <source>
        <dbReference type="ARBA" id="ARBA00022618"/>
    </source>
</evidence>
<protein>
    <recommendedName>
        <fullName evidence="16">UDP-N-acetylenolpyruvoylglucosamine reductase</fullName>
        <ecNumber evidence="16">1.3.1.98</ecNumber>
    </recommendedName>
    <alternativeName>
        <fullName evidence="16">UDP-N-acetylmuramate dehydrogenase</fullName>
    </alternativeName>
</protein>
<accession>A0A410PUE8</accession>
<evidence type="ECO:0000259" key="17">
    <source>
        <dbReference type="PROSITE" id="PS51387"/>
    </source>
</evidence>
<keyword evidence="8 16" id="KW-0274">FAD</keyword>
<dbReference type="GO" id="GO:0008762">
    <property type="term" value="F:UDP-N-acetylmuramate dehydrogenase activity"/>
    <property type="evidence" value="ECO:0007669"/>
    <property type="project" value="UniProtKB-UniRule"/>
</dbReference>
<dbReference type="Proteomes" id="UP000287601">
    <property type="component" value="Chromosome"/>
</dbReference>
<evidence type="ECO:0000256" key="4">
    <source>
        <dbReference type="ARBA" id="ARBA00004752"/>
    </source>
</evidence>
<feature type="domain" description="FAD-binding PCMH-type" evidence="17">
    <location>
        <begin position="39"/>
        <end position="205"/>
    </location>
</feature>
<evidence type="ECO:0000256" key="3">
    <source>
        <dbReference type="ARBA" id="ARBA00004496"/>
    </source>
</evidence>
<keyword evidence="5 16" id="KW-0963">Cytoplasm</keyword>
<evidence type="ECO:0000256" key="7">
    <source>
        <dbReference type="ARBA" id="ARBA00022630"/>
    </source>
</evidence>
<comment type="catalytic activity">
    <reaction evidence="15 16">
        <text>UDP-N-acetyl-alpha-D-muramate + NADP(+) = UDP-N-acetyl-3-O-(1-carboxyvinyl)-alpha-D-glucosamine + NADPH + H(+)</text>
        <dbReference type="Rhea" id="RHEA:12248"/>
        <dbReference type="ChEBI" id="CHEBI:15378"/>
        <dbReference type="ChEBI" id="CHEBI:57783"/>
        <dbReference type="ChEBI" id="CHEBI:58349"/>
        <dbReference type="ChEBI" id="CHEBI:68483"/>
        <dbReference type="ChEBI" id="CHEBI:70757"/>
        <dbReference type="EC" id="1.3.1.98"/>
    </reaction>
</comment>
<keyword evidence="11 16" id="KW-0573">Peptidoglycan synthesis</keyword>
<dbReference type="InterPro" id="IPR016169">
    <property type="entry name" value="FAD-bd_PCMH_sub2"/>
</dbReference>
<dbReference type="InterPro" id="IPR036318">
    <property type="entry name" value="FAD-bd_PCMH-like_sf"/>
</dbReference>